<dbReference type="PANTHER" id="PTHR11920:SF501">
    <property type="entry name" value="GUANYLATE CYCLASE 32E"/>
    <property type="match status" value="1"/>
</dbReference>
<dbReference type="AlphaFoldDB" id="A0A1W0XDA1"/>
<proteinExistence type="predicted"/>
<dbReference type="Pfam" id="PF00211">
    <property type="entry name" value="Guanylate_cyc"/>
    <property type="match status" value="1"/>
</dbReference>
<dbReference type="GO" id="GO:0004672">
    <property type="term" value="F:protein kinase activity"/>
    <property type="evidence" value="ECO:0007669"/>
    <property type="project" value="InterPro"/>
</dbReference>
<dbReference type="InterPro" id="IPR029787">
    <property type="entry name" value="Nucleotide_cyclase"/>
</dbReference>
<dbReference type="Proteomes" id="UP000192578">
    <property type="component" value="Unassembled WGS sequence"/>
</dbReference>
<dbReference type="GO" id="GO:0004016">
    <property type="term" value="F:adenylate cyclase activity"/>
    <property type="evidence" value="ECO:0007669"/>
    <property type="project" value="TreeGrafter"/>
</dbReference>
<dbReference type="PROSITE" id="PS50011">
    <property type="entry name" value="PROTEIN_KINASE_DOM"/>
    <property type="match status" value="1"/>
</dbReference>
<keyword evidence="5" id="KW-0547">Nucleotide-binding</keyword>
<evidence type="ECO:0000256" key="9">
    <source>
        <dbReference type="ARBA" id="ARBA00023239"/>
    </source>
</evidence>
<evidence type="ECO:0000259" key="14">
    <source>
        <dbReference type="PROSITE" id="PS50125"/>
    </source>
</evidence>
<evidence type="ECO:0000259" key="13">
    <source>
        <dbReference type="PROSITE" id="PS50011"/>
    </source>
</evidence>
<keyword evidence="16" id="KW-1185">Reference proteome</keyword>
<dbReference type="InterPro" id="IPR050401">
    <property type="entry name" value="Cyclic_nucleotide_synthase"/>
</dbReference>
<dbReference type="EC" id="4.6.1.2" evidence="3"/>
<evidence type="ECO:0000256" key="4">
    <source>
        <dbReference type="ARBA" id="ARBA00022692"/>
    </source>
</evidence>
<name>A0A1W0XDA1_HYPEX</name>
<evidence type="ECO:0000256" key="1">
    <source>
        <dbReference type="ARBA" id="ARBA00001436"/>
    </source>
</evidence>
<feature type="transmembrane region" description="Helical" evidence="11">
    <location>
        <begin position="606"/>
        <end position="627"/>
    </location>
</feature>
<dbReference type="GO" id="GO:0035556">
    <property type="term" value="P:intracellular signal transduction"/>
    <property type="evidence" value="ECO:0007669"/>
    <property type="project" value="InterPro"/>
</dbReference>
<dbReference type="CDD" id="cd07302">
    <property type="entry name" value="CHD"/>
    <property type="match status" value="1"/>
</dbReference>
<dbReference type="SMART" id="SM00044">
    <property type="entry name" value="CYCc"/>
    <property type="match status" value="1"/>
</dbReference>
<evidence type="ECO:0000256" key="10">
    <source>
        <dbReference type="ARBA" id="ARBA00023293"/>
    </source>
</evidence>
<keyword evidence="15" id="KW-0675">Receptor</keyword>
<evidence type="ECO:0000256" key="7">
    <source>
        <dbReference type="ARBA" id="ARBA00023136"/>
    </source>
</evidence>
<dbReference type="InterPro" id="IPR000719">
    <property type="entry name" value="Prot_kinase_dom"/>
</dbReference>
<evidence type="ECO:0000256" key="5">
    <source>
        <dbReference type="ARBA" id="ARBA00022741"/>
    </source>
</evidence>
<evidence type="ECO:0000256" key="2">
    <source>
        <dbReference type="ARBA" id="ARBA00004167"/>
    </source>
</evidence>
<feature type="transmembrane region" description="Helical" evidence="11">
    <location>
        <begin position="458"/>
        <end position="480"/>
    </location>
</feature>
<dbReference type="Gene3D" id="3.30.70.1230">
    <property type="entry name" value="Nucleotide cyclase"/>
    <property type="match status" value="1"/>
</dbReference>
<evidence type="ECO:0000256" key="8">
    <source>
        <dbReference type="ARBA" id="ARBA00023180"/>
    </source>
</evidence>
<evidence type="ECO:0000256" key="11">
    <source>
        <dbReference type="SAM" id="Phobius"/>
    </source>
</evidence>
<dbReference type="FunFam" id="3.30.70.1230:FF:000030">
    <property type="entry name" value="Si:ch211-215j19.12"/>
    <property type="match status" value="1"/>
</dbReference>
<evidence type="ECO:0000256" key="3">
    <source>
        <dbReference type="ARBA" id="ARBA00012202"/>
    </source>
</evidence>
<dbReference type="PANTHER" id="PTHR11920">
    <property type="entry name" value="GUANYLYL CYCLASE"/>
    <property type="match status" value="1"/>
</dbReference>
<dbReference type="SUPFAM" id="SSF55073">
    <property type="entry name" value="Nucleotide cyclase"/>
    <property type="match status" value="1"/>
</dbReference>
<dbReference type="PROSITE" id="PS50125">
    <property type="entry name" value="GUANYLATE_CYCLASE_2"/>
    <property type="match status" value="1"/>
</dbReference>
<sequence length="1015" mass="114498">MFLVILMAYWMVLPSDSVNFTLITISMTDGDRNGFILSNPAAEILMNMLQQSNPALQNFTHVSLRYQNNSLTDKQLIRLRSSPEECTEGSQHVMELLGPFYYDNPQLFSGDLTDQFPILNTDTTSTFLGMHANTLQFSNNVRFPTTLSLFAMPDDFFSYTLGFLARQFSWTELNVVHILNDGNGYMSDQRTHFFEYLQYDNLKVDFFALPMQWTPDGEEYVEFEEQTWKFVISKRVTLILLQPDILRRFMIEAGGRNLTNGDFVFFTYGIQGTPSKDSIFWATGGPTDKAAFNAFRSLLIVQDGSDEWAGAPNLSRTIRLEYARRYNWTVSAEDLAIVDPIRAYEWMEVFAETFLRLETRLSSMAIEDFVKEMANRTYRLPSRSFYLNEIGAMIIPAPILRLGHSGKFETFLQFSIPNHTVLFPHESLDWFGNNTLPPDFPACGLYGEKCISQKSKELLQMLIPLLCIALIAATLLTAFVMRRKSSSEHLAHLLIEQKDVLVDKSVSRLDSEKTVDASDEQSVMGLTGKYKEQNVFVKTLHSQADRKKVTRQQETAILQGVLNISRVRHTYLGDIYGVILDGTTCQLVYERPAVGDILTLRSRSPIFAYVDVCLALMVNIAQGLHYIHTSTLKYHGSFCSEVCLVNERYTVRIGKTGFKQLEDLLTSTPLNASRNKHRRTRDETHVIQAADILAFGHVMVDLLSADAMTFTVPFGQTKGALSSMTPHDVIVRCLNVEPQHRPTSNDLNTWVKNLKLSGTNVVEILLGRLQTYADELEADVAARSADLLDERKKLDDLLHEMLPSLVIAKLRNNEPIQAEFFESATVLFSDIPVFSRIVAECGPLDVIAFLGQIHTAFDKVVPHFDAYKVETINDSYVVVSGLPIRNGQKHADEICRLALKLRTAGNKMHLPTWGDITPCPRFGINSGPLAAGVVGSRMPRYCLFGDTMNTASRMESHGQANKIHVSIFSRKMVGTAHSGSNRQFEFVSRGLTAVKGKGMIETFWLRAADRHVKSD</sequence>
<keyword evidence="9" id="KW-0456">Lyase</keyword>
<dbReference type="GO" id="GO:0005524">
    <property type="term" value="F:ATP binding"/>
    <property type="evidence" value="ECO:0007669"/>
    <property type="project" value="InterPro"/>
</dbReference>
<dbReference type="GO" id="GO:0007168">
    <property type="term" value="P:receptor guanylyl cyclase signaling pathway"/>
    <property type="evidence" value="ECO:0007669"/>
    <property type="project" value="TreeGrafter"/>
</dbReference>
<dbReference type="SUPFAM" id="SSF56112">
    <property type="entry name" value="Protein kinase-like (PK-like)"/>
    <property type="match status" value="1"/>
</dbReference>
<dbReference type="InterPro" id="IPR011009">
    <property type="entry name" value="Kinase-like_dom_sf"/>
</dbReference>
<feature type="domain" description="Protein kinase" evidence="13">
    <location>
        <begin position="509"/>
        <end position="751"/>
    </location>
</feature>
<accession>A0A1W0XDA1</accession>
<dbReference type="EMBL" id="MTYJ01000002">
    <property type="protein sequence ID" value="OQV25453.1"/>
    <property type="molecule type" value="Genomic_DNA"/>
</dbReference>
<evidence type="ECO:0000256" key="12">
    <source>
        <dbReference type="SAM" id="SignalP"/>
    </source>
</evidence>
<comment type="catalytic activity">
    <reaction evidence="1">
        <text>GTP = 3',5'-cyclic GMP + diphosphate</text>
        <dbReference type="Rhea" id="RHEA:13665"/>
        <dbReference type="ChEBI" id="CHEBI:33019"/>
        <dbReference type="ChEBI" id="CHEBI:37565"/>
        <dbReference type="ChEBI" id="CHEBI:57746"/>
        <dbReference type="EC" id="4.6.1.2"/>
    </reaction>
</comment>
<keyword evidence="7 11" id="KW-0472">Membrane</keyword>
<dbReference type="Gene3D" id="3.40.50.2300">
    <property type="match status" value="1"/>
</dbReference>
<dbReference type="GO" id="GO:0001653">
    <property type="term" value="F:peptide receptor activity"/>
    <property type="evidence" value="ECO:0007669"/>
    <property type="project" value="TreeGrafter"/>
</dbReference>
<feature type="domain" description="Guanylate cyclase" evidence="14">
    <location>
        <begin position="825"/>
        <end position="955"/>
    </location>
</feature>
<gene>
    <name evidence="15" type="ORF">BV898_00394</name>
</gene>
<dbReference type="GO" id="GO:0005886">
    <property type="term" value="C:plasma membrane"/>
    <property type="evidence" value="ECO:0007669"/>
    <property type="project" value="TreeGrafter"/>
</dbReference>
<keyword evidence="8" id="KW-0325">Glycoprotein</keyword>
<dbReference type="GO" id="GO:0004383">
    <property type="term" value="F:guanylate cyclase activity"/>
    <property type="evidence" value="ECO:0007669"/>
    <property type="project" value="UniProtKB-EC"/>
</dbReference>
<dbReference type="OrthoDB" id="10569988at2759"/>
<keyword evidence="4 11" id="KW-0812">Transmembrane</keyword>
<dbReference type="Gene3D" id="6.10.250.780">
    <property type="match status" value="1"/>
</dbReference>
<dbReference type="InterPro" id="IPR001054">
    <property type="entry name" value="A/G_cyclase"/>
</dbReference>
<dbReference type="Pfam" id="PF07714">
    <property type="entry name" value="PK_Tyr_Ser-Thr"/>
    <property type="match status" value="1"/>
</dbReference>
<organism evidence="15 16">
    <name type="scientific">Hypsibius exemplaris</name>
    <name type="common">Freshwater tardigrade</name>
    <dbReference type="NCBI Taxonomy" id="2072580"/>
    <lineage>
        <taxon>Eukaryota</taxon>
        <taxon>Metazoa</taxon>
        <taxon>Ecdysozoa</taxon>
        <taxon>Tardigrada</taxon>
        <taxon>Eutardigrada</taxon>
        <taxon>Parachela</taxon>
        <taxon>Hypsibioidea</taxon>
        <taxon>Hypsibiidae</taxon>
        <taxon>Hypsibius</taxon>
    </lineage>
</organism>
<keyword evidence="10" id="KW-0141">cGMP biosynthesis</keyword>
<dbReference type="InterPro" id="IPR028082">
    <property type="entry name" value="Peripla_BP_I"/>
</dbReference>
<dbReference type="InterPro" id="IPR001245">
    <property type="entry name" value="Ser-Thr/Tyr_kinase_cat_dom"/>
</dbReference>
<feature type="chain" id="PRO_5012212930" description="guanylate cyclase" evidence="12">
    <location>
        <begin position="18"/>
        <end position="1015"/>
    </location>
</feature>
<comment type="subcellular location">
    <subcellularLocation>
        <location evidence="2">Membrane</location>
        <topology evidence="2">Single-pass membrane protein</topology>
    </subcellularLocation>
</comment>
<reference evidence="16" key="1">
    <citation type="submission" date="2017-01" db="EMBL/GenBank/DDBJ databases">
        <title>Comparative genomics of anhydrobiosis in the tardigrade Hypsibius dujardini.</title>
        <authorList>
            <person name="Yoshida Y."/>
            <person name="Koutsovoulos G."/>
            <person name="Laetsch D."/>
            <person name="Stevens L."/>
            <person name="Kumar S."/>
            <person name="Horikawa D."/>
            <person name="Ishino K."/>
            <person name="Komine S."/>
            <person name="Tomita M."/>
            <person name="Blaxter M."/>
            <person name="Arakawa K."/>
        </authorList>
    </citation>
    <scope>NUCLEOTIDE SEQUENCE [LARGE SCALE GENOMIC DNA]</scope>
    <source>
        <strain evidence="16">Z151</strain>
    </source>
</reference>
<keyword evidence="6 11" id="KW-1133">Transmembrane helix</keyword>
<evidence type="ECO:0000313" key="16">
    <source>
        <dbReference type="Proteomes" id="UP000192578"/>
    </source>
</evidence>
<dbReference type="Gene3D" id="1.10.510.10">
    <property type="entry name" value="Transferase(Phosphotransferase) domain 1"/>
    <property type="match status" value="1"/>
</dbReference>
<keyword evidence="12" id="KW-0732">Signal</keyword>
<protein>
    <recommendedName>
        <fullName evidence="3">guanylate cyclase</fullName>
        <ecNumber evidence="3">4.6.1.2</ecNumber>
    </recommendedName>
</protein>
<evidence type="ECO:0000313" key="15">
    <source>
        <dbReference type="EMBL" id="OQV25453.1"/>
    </source>
</evidence>
<comment type="caution">
    <text evidence="15">The sequence shown here is derived from an EMBL/GenBank/DDBJ whole genome shotgun (WGS) entry which is preliminary data.</text>
</comment>
<evidence type="ECO:0000256" key="6">
    <source>
        <dbReference type="ARBA" id="ARBA00022989"/>
    </source>
</evidence>
<feature type="signal peptide" evidence="12">
    <location>
        <begin position="1"/>
        <end position="17"/>
    </location>
</feature>
<dbReference type="SUPFAM" id="SSF53822">
    <property type="entry name" value="Periplasmic binding protein-like I"/>
    <property type="match status" value="1"/>
</dbReference>